<name>A0ABQ2WJF2_9ALTE</name>
<keyword evidence="9 20" id="KW-0418">Kinase</keyword>
<gene>
    <name evidence="20" type="ORF">GCM10008111_11110</name>
</gene>
<dbReference type="Gene3D" id="3.30.565.10">
    <property type="entry name" value="Histidine kinase-like ATPase, C-terminal domain"/>
    <property type="match status" value="1"/>
</dbReference>
<keyword evidence="8 16" id="KW-0812">Transmembrane</keyword>
<evidence type="ECO:0000313" key="20">
    <source>
        <dbReference type="EMBL" id="GGW56913.1"/>
    </source>
</evidence>
<dbReference type="Pfam" id="PF02518">
    <property type="entry name" value="HATPase_c"/>
    <property type="match status" value="1"/>
</dbReference>
<dbReference type="PRINTS" id="PR00344">
    <property type="entry name" value="BCTRLSENSOR"/>
</dbReference>
<protein>
    <recommendedName>
        <fullName evidence="3">histidine kinase</fullName>
        <ecNumber evidence="3">2.7.13.3</ecNumber>
    </recommendedName>
</protein>
<dbReference type="InterPro" id="IPR036097">
    <property type="entry name" value="HisK_dim/P_sf"/>
</dbReference>
<evidence type="ECO:0000256" key="10">
    <source>
        <dbReference type="ARBA" id="ARBA00022840"/>
    </source>
</evidence>
<dbReference type="SUPFAM" id="SSF47384">
    <property type="entry name" value="Homodimeric domain of signal transducing histidine kinase"/>
    <property type="match status" value="1"/>
</dbReference>
<keyword evidence="11 16" id="KW-1133">Transmembrane helix</keyword>
<reference evidence="21" key="1">
    <citation type="journal article" date="2019" name="Int. J. Syst. Evol. Microbiol.">
        <title>The Global Catalogue of Microorganisms (GCM) 10K type strain sequencing project: providing services to taxonomists for standard genome sequencing and annotation.</title>
        <authorList>
            <consortium name="The Broad Institute Genomics Platform"/>
            <consortium name="The Broad Institute Genome Sequencing Center for Infectious Disease"/>
            <person name="Wu L."/>
            <person name="Ma J."/>
        </authorList>
    </citation>
    <scope>NUCLEOTIDE SEQUENCE [LARGE SCALE GENOMIC DNA]</scope>
    <source>
        <strain evidence="21">KCTC 23723</strain>
    </source>
</reference>
<proteinExistence type="predicted"/>
<keyword evidence="5" id="KW-0997">Cell inner membrane</keyword>
<dbReference type="RefSeq" id="WP_189481350.1">
    <property type="nucleotide sequence ID" value="NZ_BMYR01000004.1"/>
</dbReference>
<keyword evidence="6 15" id="KW-0597">Phosphoprotein</keyword>
<feature type="modified residue" description="Phosphohistidine" evidence="14">
    <location>
        <position position="978"/>
    </location>
</feature>
<dbReference type="Pfam" id="PF01627">
    <property type="entry name" value="Hpt"/>
    <property type="match status" value="1"/>
</dbReference>
<dbReference type="InterPro" id="IPR036641">
    <property type="entry name" value="HPT_dom_sf"/>
</dbReference>
<keyword evidence="7" id="KW-0808">Transferase</keyword>
<dbReference type="SMART" id="SM00388">
    <property type="entry name" value="HisKA"/>
    <property type="match status" value="1"/>
</dbReference>
<feature type="domain" description="Histidine kinase" evidence="17">
    <location>
        <begin position="568"/>
        <end position="784"/>
    </location>
</feature>
<dbReference type="SMART" id="SM00448">
    <property type="entry name" value="REC"/>
    <property type="match status" value="1"/>
</dbReference>
<evidence type="ECO:0000256" key="5">
    <source>
        <dbReference type="ARBA" id="ARBA00022519"/>
    </source>
</evidence>
<dbReference type="SUPFAM" id="SSF55874">
    <property type="entry name" value="ATPase domain of HSP90 chaperone/DNA topoisomerase II/histidine kinase"/>
    <property type="match status" value="1"/>
</dbReference>
<dbReference type="InterPro" id="IPR008207">
    <property type="entry name" value="Sig_transdc_His_kin_Hpt_dom"/>
</dbReference>
<keyword evidence="10" id="KW-0067">ATP-binding</keyword>
<evidence type="ECO:0000256" key="3">
    <source>
        <dbReference type="ARBA" id="ARBA00012438"/>
    </source>
</evidence>
<dbReference type="InterPro" id="IPR036890">
    <property type="entry name" value="HATPase_C_sf"/>
</dbReference>
<comment type="subcellular location">
    <subcellularLocation>
        <location evidence="2">Cell inner membrane</location>
        <topology evidence="2">Multi-pass membrane protein</topology>
    </subcellularLocation>
</comment>
<accession>A0ABQ2WJF2</accession>
<dbReference type="SUPFAM" id="SSF47226">
    <property type="entry name" value="Histidine-containing phosphotransfer domain, HPT domain"/>
    <property type="match status" value="1"/>
</dbReference>
<dbReference type="InterPro" id="IPR005467">
    <property type="entry name" value="His_kinase_dom"/>
</dbReference>
<evidence type="ECO:0000256" key="15">
    <source>
        <dbReference type="PROSITE-ProRule" id="PRU00169"/>
    </source>
</evidence>
<dbReference type="CDD" id="cd00082">
    <property type="entry name" value="HisKA"/>
    <property type="match status" value="1"/>
</dbReference>
<evidence type="ECO:0000256" key="13">
    <source>
        <dbReference type="ARBA" id="ARBA00023136"/>
    </source>
</evidence>
<dbReference type="GO" id="GO:0016301">
    <property type="term" value="F:kinase activity"/>
    <property type="evidence" value="ECO:0007669"/>
    <property type="project" value="UniProtKB-KW"/>
</dbReference>
<evidence type="ECO:0000256" key="9">
    <source>
        <dbReference type="ARBA" id="ARBA00022777"/>
    </source>
</evidence>
<dbReference type="Gene3D" id="3.40.50.2300">
    <property type="match status" value="1"/>
</dbReference>
<dbReference type="Gene3D" id="1.20.120.160">
    <property type="entry name" value="HPT domain"/>
    <property type="match status" value="1"/>
</dbReference>
<dbReference type="Gene3D" id="1.10.287.130">
    <property type="match status" value="1"/>
</dbReference>
<evidence type="ECO:0000259" key="19">
    <source>
        <dbReference type="PROSITE" id="PS50894"/>
    </source>
</evidence>
<dbReference type="CDD" id="cd17546">
    <property type="entry name" value="REC_hyHK_CKI1_RcsC-like"/>
    <property type="match status" value="1"/>
</dbReference>
<dbReference type="PROSITE" id="PS50110">
    <property type="entry name" value="RESPONSE_REGULATORY"/>
    <property type="match status" value="1"/>
</dbReference>
<keyword evidence="4" id="KW-1003">Cell membrane</keyword>
<dbReference type="InterPro" id="IPR003661">
    <property type="entry name" value="HisK_dim/P_dom"/>
</dbReference>
<dbReference type="InterPro" id="IPR001789">
    <property type="entry name" value="Sig_transdc_resp-reg_receiver"/>
</dbReference>
<dbReference type="Proteomes" id="UP000634667">
    <property type="component" value="Unassembled WGS sequence"/>
</dbReference>
<evidence type="ECO:0000256" key="6">
    <source>
        <dbReference type="ARBA" id="ARBA00022553"/>
    </source>
</evidence>
<keyword evidence="21" id="KW-1185">Reference proteome</keyword>
<keyword evidence="12" id="KW-0902">Two-component regulatory system</keyword>
<feature type="transmembrane region" description="Helical" evidence="16">
    <location>
        <begin position="21"/>
        <end position="43"/>
    </location>
</feature>
<dbReference type="InterPro" id="IPR004358">
    <property type="entry name" value="Sig_transdc_His_kin-like_C"/>
</dbReference>
<sequence length="1025" mass="115014">MNLSWVTARLGKTPSVRRVSYFAILCGFGCLANLLSVNLPFVIPFLMGNAVFITLQSRFGGLWALPALMLVMLPVSTPVYWFLALAQWLLVALFSPTADKRAALPILLYIPVSAVLLWQYGPIALFPNVYHAAFVWFLVVMLFALNLRASQFLLALSASTQIQKQQHLQKQLSQRIALYSAIPGSLFIALILHATIVLHLSSKVESYTLEQIKRDAELTSLINRYQGTLALAAEMLTFAAPKPVLQALTEQRQEFISALVTDSQGSVISFFKDGIVSSEITNLNVSHRDYFTYPAANGKPIITDSFTGARLGNDLLFAISQPLFNQGEFAGVIEVSVALARLNTVLAASKESFIQQLLLDKENRKLWGSNESTLIGHIADIEARSPSPQHVLLLGQWFHTLSLMRFTSSYEAIVIEHYNQLTGWLHQDKIATTAVSLRYHSYLLLAMLLSVFMLEFIAWASSRFARSYTRSLEQLANYAASWTADENTLTVPPKLKSSSIEFETVLTNLNQLQQRVIESHHELSSTLALRTELNTELEKRVLSRTEELKNERDRAQQLANIKSRFLANMSHEIRTPITVIKGFSEQLLQSQDSAEHQYFSQLIYNNTLHLQRIIDDILDSSKIDEGKLTLVNEFFSVQHFLEDVWQSIVPLADAKHIKLSLQYPLAANLRLNADPFRLKQIMHNLLSNAIKFTEAGTVEISACWQAGHLALSVTDQGIGLSELQISQLFQAFQQADSSTSRRYGGTGLGLYISQHLATMMGMQLTVVSKPAVGSTFTVLIPEHKFTTAAELNHSVPSEPEQPETVLMQGHLLIVDDVPDIRALLAHMLKETGVTFQLAENGRVALQLVEQHTFDLILMDQQMPEMDGIVATEQLRKKGFTKPIIRLSADVYDNKHLQHNNPLFDATLTKPINKKTLLQQVQRFLMKSTPTKPKKPLAEVDEDLASLKHDYLQSLQSQHTRLTQLFVDADFDTLKLEFHKIKGTSACFDFHSISELANQCEQAAKTHNLTLLLLNTLLQEIDKTDL</sequence>
<dbReference type="PROSITE" id="PS50894">
    <property type="entry name" value="HPT"/>
    <property type="match status" value="1"/>
</dbReference>
<feature type="domain" description="HPt" evidence="19">
    <location>
        <begin position="939"/>
        <end position="1025"/>
    </location>
</feature>
<keyword evidence="10" id="KW-0547">Nucleotide-binding</keyword>
<dbReference type="PANTHER" id="PTHR43047">
    <property type="entry name" value="TWO-COMPONENT HISTIDINE PROTEIN KINASE"/>
    <property type="match status" value="1"/>
</dbReference>
<evidence type="ECO:0000259" key="18">
    <source>
        <dbReference type="PROSITE" id="PS50110"/>
    </source>
</evidence>
<evidence type="ECO:0000259" key="17">
    <source>
        <dbReference type="PROSITE" id="PS50109"/>
    </source>
</evidence>
<dbReference type="Gene3D" id="3.30.450.20">
    <property type="entry name" value="PAS domain"/>
    <property type="match status" value="1"/>
</dbReference>
<evidence type="ECO:0000256" key="11">
    <source>
        <dbReference type="ARBA" id="ARBA00022989"/>
    </source>
</evidence>
<dbReference type="InterPro" id="IPR011006">
    <property type="entry name" value="CheY-like_superfamily"/>
</dbReference>
<evidence type="ECO:0000256" key="4">
    <source>
        <dbReference type="ARBA" id="ARBA00022475"/>
    </source>
</evidence>
<evidence type="ECO:0000256" key="7">
    <source>
        <dbReference type="ARBA" id="ARBA00022679"/>
    </source>
</evidence>
<organism evidence="20 21">
    <name type="scientific">Alishewanella tabrizica</name>
    <dbReference type="NCBI Taxonomy" id="671278"/>
    <lineage>
        <taxon>Bacteria</taxon>
        <taxon>Pseudomonadati</taxon>
        <taxon>Pseudomonadota</taxon>
        <taxon>Gammaproteobacteria</taxon>
        <taxon>Alteromonadales</taxon>
        <taxon>Alteromonadaceae</taxon>
        <taxon>Alishewanella</taxon>
    </lineage>
</organism>
<dbReference type="CDD" id="cd12914">
    <property type="entry name" value="PDC1_DGC_like"/>
    <property type="match status" value="1"/>
</dbReference>
<feature type="transmembrane region" description="Helical" evidence="16">
    <location>
        <begin position="133"/>
        <end position="156"/>
    </location>
</feature>
<evidence type="ECO:0000256" key="8">
    <source>
        <dbReference type="ARBA" id="ARBA00022692"/>
    </source>
</evidence>
<comment type="caution">
    <text evidence="20">The sequence shown here is derived from an EMBL/GenBank/DDBJ whole genome shotgun (WGS) entry which is preliminary data.</text>
</comment>
<dbReference type="Pfam" id="PF00072">
    <property type="entry name" value="Response_reg"/>
    <property type="match status" value="1"/>
</dbReference>
<evidence type="ECO:0000256" key="14">
    <source>
        <dbReference type="PROSITE-ProRule" id="PRU00110"/>
    </source>
</evidence>
<feature type="transmembrane region" description="Helical" evidence="16">
    <location>
        <begin position="176"/>
        <end position="200"/>
    </location>
</feature>
<evidence type="ECO:0000256" key="12">
    <source>
        <dbReference type="ARBA" id="ARBA00023012"/>
    </source>
</evidence>
<keyword evidence="13 16" id="KW-0472">Membrane</keyword>
<evidence type="ECO:0000256" key="16">
    <source>
        <dbReference type="SAM" id="Phobius"/>
    </source>
</evidence>
<dbReference type="EC" id="2.7.13.3" evidence="3"/>
<dbReference type="EMBL" id="BMYR01000004">
    <property type="protein sequence ID" value="GGW56913.1"/>
    <property type="molecule type" value="Genomic_DNA"/>
</dbReference>
<evidence type="ECO:0000313" key="21">
    <source>
        <dbReference type="Proteomes" id="UP000634667"/>
    </source>
</evidence>
<feature type="modified residue" description="4-aspartylphosphate" evidence="15">
    <location>
        <position position="859"/>
    </location>
</feature>
<dbReference type="PROSITE" id="PS50109">
    <property type="entry name" value="HIS_KIN"/>
    <property type="match status" value="1"/>
</dbReference>
<dbReference type="InterPro" id="IPR003594">
    <property type="entry name" value="HATPase_dom"/>
</dbReference>
<dbReference type="Pfam" id="PF00512">
    <property type="entry name" value="HisKA"/>
    <property type="match status" value="1"/>
</dbReference>
<dbReference type="SMART" id="SM00387">
    <property type="entry name" value="HATPase_c"/>
    <property type="match status" value="1"/>
</dbReference>
<dbReference type="CDD" id="cd16922">
    <property type="entry name" value="HATPase_EvgS-ArcB-TorS-like"/>
    <property type="match status" value="1"/>
</dbReference>
<feature type="transmembrane region" description="Helical" evidence="16">
    <location>
        <begin position="63"/>
        <end position="90"/>
    </location>
</feature>
<evidence type="ECO:0000256" key="2">
    <source>
        <dbReference type="ARBA" id="ARBA00004429"/>
    </source>
</evidence>
<feature type="domain" description="Response regulatory" evidence="18">
    <location>
        <begin position="810"/>
        <end position="924"/>
    </location>
</feature>
<evidence type="ECO:0000256" key="1">
    <source>
        <dbReference type="ARBA" id="ARBA00000085"/>
    </source>
</evidence>
<comment type="catalytic activity">
    <reaction evidence="1">
        <text>ATP + protein L-histidine = ADP + protein N-phospho-L-histidine.</text>
        <dbReference type="EC" id="2.7.13.3"/>
    </reaction>
</comment>
<dbReference type="SUPFAM" id="SSF52172">
    <property type="entry name" value="CheY-like"/>
    <property type="match status" value="1"/>
</dbReference>
<feature type="transmembrane region" description="Helical" evidence="16">
    <location>
        <begin position="102"/>
        <end position="121"/>
    </location>
</feature>